<feature type="compositionally biased region" description="Low complexity" evidence="11">
    <location>
        <begin position="1535"/>
        <end position="1552"/>
    </location>
</feature>
<evidence type="ECO:0000259" key="14">
    <source>
        <dbReference type="PROSITE" id="PS51352"/>
    </source>
</evidence>
<keyword evidence="4 10" id="KW-0479">Metal-binding</keyword>
<dbReference type="CDD" id="cd02947">
    <property type="entry name" value="TRX_family"/>
    <property type="match status" value="1"/>
</dbReference>
<dbReference type="GO" id="GO:0000151">
    <property type="term" value="C:ubiquitin ligase complex"/>
    <property type="evidence" value="ECO:0007669"/>
    <property type="project" value="TreeGrafter"/>
</dbReference>
<dbReference type="GO" id="GO:0071596">
    <property type="term" value="P:ubiquitin-dependent protein catabolic process via the N-end rule pathway"/>
    <property type="evidence" value="ECO:0007669"/>
    <property type="project" value="UniProtKB-UniRule"/>
</dbReference>
<evidence type="ECO:0000259" key="13">
    <source>
        <dbReference type="PROSITE" id="PS51157"/>
    </source>
</evidence>
<keyword evidence="7 10" id="KW-0862">Zinc</keyword>
<feature type="domain" description="Thioredoxin" evidence="14">
    <location>
        <begin position="1322"/>
        <end position="1461"/>
    </location>
</feature>
<evidence type="ECO:0000256" key="7">
    <source>
        <dbReference type="ARBA" id="ARBA00022833"/>
    </source>
</evidence>
<comment type="catalytic activity">
    <reaction evidence="1 10">
        <text>S-ubiquitinyl-[E2 ubiquitin-conjugating enzyme]-L-cysteine + [acceptor protein]-L-lysine = [E2 ubiquitin-conjugating enzyme]-L-cysteine + N(6)-ubiquitinyl-[acceptor protein]-L-lysine.</text>
        <dbReference type="EC" id="2.3.2.27"/>
    </reaction>
</comment>
<dbReference type="InterPro" id="IPR055194">
    <property type="entry name" value="UBR1-like_WH"/>
</dbReference>
<evidence type="ECO:0000256" key="4">
    <source>
        <dbReference type="ARBA" id="ARBA00022723"/>
    </source>
</evidence>
<evidence type="ECO:0000256" key="10">
    <source>
        <dbReference type="RuleBase" id="RU366018"/>
    </source>
</evidence>
<feature type="domain" description="Thioredoxin" evidence="14">
    <location>
        <begin position="1723"/>
        <end position="1871"/>
    </location>
</feature>
<dbReference type="PANTHER" id="PTHR21497">
    <property type="entry name" value="UBIQUITIN LIGASE E3 ALPHA-RELATED"/>
    <property type="match status" value="1"/>
</dbReference>
<dbReference type="EMBL" id="GAMC01018044">
    <property type="protein sequence ID" value="JAB88511.1"/>
    <property type="molecule type" value="mRNA"/>
</dbReference>
<dbReference type="GO" id="GO:0005737">
    <property type="term" value="C:cytoplasm"/>
    <property type="evidence" value="ECO:0007669"/>
    <property type="project" value="TreeGrafter"/>
</dbReference>
<evidence type="ECO:0000256" key="6">
    <source>
        <dbReference type="ARBA" id="ARBA00022786"/>
    </source>
</evidence>
<accession>W8B5F0</accession>
<dbReference type="InterPro" id="IPR036249">
    <property type="entry name" value="Thioredoxin-like_sf"/>
</dbReference>
<feature type="region of interest" description="Disordered" evidence="11">
    <location>
        <begin position="1509"/>
        <end position="1528"/>
    </location>
</feature>
<keyword evidence="12" id="KW-0472">Membrane</keyword>
<protein>
    <recommendedName>
        <fullName evidence="10">E3 ubiquitin-protein ligase</fullName>
        <ecNumber evidence="10">2.3.2.27</ecNumber>
    </recommendedName>
</protein>
<dbReference type="GO" id="GO:0016567">
    <property type="term" value="P:protein ubiquitination"/>
    <property type="evidence" value="ECO:0007669"/>
    <property type="project" value="UniProtKB-UniRule"/>
</dbReference>
<dbReference type="OrthoDB" id="10264505at2759"/>
<dbReference type="GO" id="GO:0061630">
    <property type="term" value="F:ubiquitin protein ligase activity"/>
    <property type="evidence" value="ECO:0007669"/>
    <property type="project" value="UniProtKB-UniRule"/>
</dbReference>
<gene>
    <name evidence="15" type="primary">UBR3</name>
</gene>
<dbReference type="InterPro" id="IPR039164">
    <property type="entry name" value="UBR1-like"/>
</dbReference>
<evidence type="ECO:0000256" key="2">
    <source>
        <dbReference type="ARBA" id="ARBA00004906"/>
    </source>
</evidence>
<proteinExistence type="evidence at transcript level"/>
<feature type="domain" description="UBR-type" evidence="13">
    <location>
        <begin position="216"/>
        <end position="287"/>
    </location>
</feature>
<dbReference type="CDD" id="cd19673">
    <property type="entry name" value="UBR-box_UBR3"/>
    <property type="match status" value="1"/>
</dbReference>
<evidence type="ECO:0000256" key="5">
    <source>
        <dbReference type="ARBA" id="ARBA00022771"/>
    </source>
</evidence>
<reference evidence="15" key="2">
    <citation type="journal article" date="2014" name="BMC Genomics">
        <title>A genomic perspective to assessing quality of mass-reared SIT flies used in Mediterranean fruit fly (Ceratitis capitata) eradication in California.</title>
        <authorList>
            <person name="Calla B."/>
            <person name="Hall B."/>
            <person name="Hou S."/>
            <person name="Geib S.M."/>
        </authorList>
    </citation>
    <scope>NUCLEOTIDE SEQUENCE</scope>
</reference>
<keyword evidence="3 10" id="KW-0808">Transferase</keyword>
<dbReference type="FunFam" id="2.10.110.30:FF:000002">
    <property type="entry name" value="Putative e3 ubiquitin-protein ligase ubr3"/>
    <property type="match status" value="1"/>
</dbReference>
<sequence>MDEDDNTSSGGDINNEEVSRMRVAGGSARSNNVSNVETITTEEDELDDVDISMVVNLPSSVSVGASVNADSRAQSTHVTVDAIPSVRSAMDFPDWESVAATETDEDLLTDASSNTSNSATASAVRSGSTGGAKPSFFFGTSTSFSLRSRKEVAALINAECCRSDNTPELDAVMDKLFNPGTPIDNADNIEWIRWLIAGGRTPQEFVKIVRSYDNHAKCGLVWVPHVVAYRCRTCGISPCMSICRDCFKKGDHTNHDFNMFLSQAGGACDCGDTSVMKAEGFCSDHGINNRANKEPVPPNLLAVARAIMPKLLFRLLQHFREHSDATSQTYNLAAFSCEEFTNMLIDLNNMGEIMRKVMTRALINADVYKFFTESPCLDTRHGRFLKSNREKYEDAVNRFPRPEPPDDYKHLPALGEKLVHSTLLEEFIFWTFKFEFPQNLVCFLLNMLPDQDYKEHLTRTFVMHYSRIPSVLEMSRDPDTLSNRVVHMSVQLFSNESLALKMVKELSLLHVMIISLKLMMSKILIQNTLHDPNKNFHFVIDCTRQVMKDHCYWPLVSDFNNVLSHESVALVFLRDDNLIDMWFQFLSMLQGMNVNVRETTSHVEFEPNSYYAAFSCELEASAYPMWSIISHLQDGTHAHLAKKIITYCVNTLHEWLDAIYFLEPKLSPDEMMQASFHFPLHRYLAAFLCQAVTKMGMSLSEVLPTRSYILPLLMIHPLRVQSFFYEILAGKWVRNGLQIKGQAMTYIQANFCNSMADMDLFFLQICATNLPQYFFLQNTIELFGVGQWLELAPLKLPQKMEQCSMLEGFLTFLATLVTSRTNLGNDEATQCIIEISALLATENKTHSQLLELMPERSGNVHTKNFEKFLKKLSVYKAPSSGSENLEQGLFTPIDDVWEEYYDPLHVLLRAVHRRDFQSSLDRFTNYVKSKNKMPASGNLWPPFRLPRKVGSAFSDPCRILSSRVFHSTVLSILFRAVHSRDVSEHLLALAIFLLEVAVEKSEDTNSLGSDKAAVVECEPKNKHGYPFTMRRDPPKLFHCYPTDNLSCNLRYVVSKLSLKSHEPQVSPASYRSNQFYGDLDYDVEADATTALPMIGGSDDDLDDDSTSVSMATGTSTAMVRMQNMEVALPPDLSVVPEQALVIRQDSQEDDASREADNAIEGASPSGGFFSLRPITLPESGMEVAIRRELQLLAGGSVTPGGGAGSGGVGGGASGSGSGALRRTTEAQQNPQQQNEMFSPTTNNPPGMLLPFQRVQAVAIPVGSRSVVPAIMRGGLGVSGRRPFDSGARKRTTQLVDNAIGGQNKDELPIEESILSLLLKLHSQLSGTLDSFSLSDIDDEEEVLDWLTSPANMEMTDHIEKVNRKMFEKIRKSSDYLAVIFYSDECKQCPRVLAEVEHIDDEADKAGIDFVKIDDKQMAKEFGVFALPAIVFFKPSSKEPVIYAGDLYEEEQILAWLLTQRDPSGDVIEDLEGEKLVQLIEESGSIAVYFWNKTQCDICTSKAARKARLKKEREAQQQDGGAGAAAAFGGEADAATAEAEAAAADAPPAKTTATSSKHDDDADGCEQCTKVLEELENIDDDCDKHGITFVKTRDFSVADGYGVHEYPALVYFEGGIPNVFEGELNEEEEVLQWLITQKTEDRIELITRQMLETMVEETQYLAVYFYKINCNICDQILEGLELIDDECDVFGIHMVKIQDPQLAKRYSIKTFPALVYFRNGNPLLFEGDLQNEQSVLEWLIDDDNRELADEIEEVNERMLDRLMAESTLLVVFFYDEDCAECEEILEELEEIDGEADMFGIDFVKIASVEAAKKYDVVNIPSLVYFRKQVPVLYDGDLHQHDKIITWLTSQDVFEIKNEIEEVNRKMLDKLLEENEFITVFFYEHNQQDSIASLEKLENIDSETDNLDITFVKMADSRYAKKWGVTKLPAMVYFRRRFPSIYRGDLLSEDEVLEWLRKNRFRQPELNIFMYALIALAVGFLLYTAFLLQCFKPAPPPPPQHPKQS</sequence>
<comment type="similarity">
    <text evidence="8 10">Belongs to the E3 ubiquitin-protein ligase UBR1-like family.</text>
</comment>
<dbReference type="CDD" id="cd02961">
    <property type="entry name" value="PDI_a_family"/>
    <property type="match status" value="1"/>
</dbReference>
<evidence type="ECO:0000313" key="15">
    <source>
        <dbReference type="EMBL" id="JAB88511.1"/>
    </source>
</evidence>
<feature type="region of interest" description="Disordered" evidence="11">
    <location>
        <begin position="107"/>
        <end position="130"/>
    </location>
</feature>
<feature type="transmembrane region" description="Helical" evidence="12">
    <location>
        <begin position="1966"/>
        <end position="1986"/>
    </location>
</feature>
<dbReference type="InterPro" id="IPR003126">
    <property type="entry name" value="Znf_UBR"/>
</dbReference>
<feature type="compositionally biased region" description="Low complexity" evidence="11">
    <location>
        <begin position="111"/>
        <end position="123"/>
    </location>
</feature>
<dbReference type="Gene3D" id="3.40.30.10">
    <property type="entry name" value="Glutaredoxin"/>
    <property type="match status" value="5"/>
</dbReference>
<evidence type="ECO:0000256" key="12">
    <source>
        <dbReference type="SAM" id="Phobius"/>
    </source>
</evidence>
<keyword evidence="12" id="KW-0812">Transmembrane</keyword>
<dbReference type="InterPro" id="IPR013766">
    <property type="entry name" value="Thioredoxin_domain"/>
</dbReference>
<evidence type="ECO:0000256" key="1">
    <source>
        <dbReference type="ARBA" id="ARBA00000900"/>
    </source>
</evidence>
<feature type="zinc finger region" description="UBR-type" evidence="9">
    <location>
        <begin position="216"/>
        <end position="287"/>
    </location>
</feature>
<evidence type="ECO:0000256" key="9">
    <source>
        <dbReference type="PROSITE-ProRule" id="PRU00508"/>
    </source>
</evidence>
<dbReference type="Pfam" id="PF02207">
    <property type="entry name" value="zf-UBR"/>
    <property type="match status" value="1"/>
</dbReference>
<reference evidence="15" key="1">
    <citation type="submission" date="2013-07" db="EMBL/GenBank/DDBJ databases">
        <authorList>
            <person name="Geib S."/>
        </authorList>
    </citation>
    <scope>NUCLEOTIDE SEQUENCE</scope>
</reference>
<name>W8B5F0_CERCA</name>
<dbReference type="PROSITE" id="PS51352">
    <property type="entry name" value="THIOREDOXIN_2"/>
    <property type="match status" value="2"/>
</dbReference>
<keyword evidence="6 10" id="KW-0833">Ubl conjugation pathway</keyword>
<feature type="region of interest" description="Disordered" evidence="11">
    <location>
        <begin position="1196"/>
        <end position="1244"/>
    </location>
</feature>
<keyword evidence="12" id="KW-1133">Transmembrane helix</keyword>
<feature type="region of interest" description="Disordered" evidence="11">
    <location>
        <begin position="1"/>
        <end position="32"/>
    </location>
</feature>
<dbReference type="SUPFAM" id="SSF52833">
    <property type="entry name" value="Thioredoxin-like"/>
    <property type="match status" value="4"/>
</dbReference>
<feature type="compositionally biased region" description="Polar residues" evidence="11">
    <location>
        <begin position="1225"/>
        <end position="1244"/>
    </location>
</feature>
<evidence type="ECO:0000256" key="8">
    <source>
        <dbReference type="ARBA" id="ARBA00046341"/>
    </source>
</evidence>
<dbReference type="PROSITE" id="PS51157">
    <property type="entry name" value="ZF_UBR"/>
    <property type="match status" value="1"/>
</dbReference>
<organism evidence="15">
    <name type="scientific">Ceratitis capitata</name>
    <name type="common">Mediterranean fruit fly</name>
    <name type="synonym">Tephritis capitata</name>
    <dbReference type="NCBI Taxonomy" id="7213"/>
    <lineage>
        <taxon>Eukaryota</taxon>
        <taxon>Metazoa</taxon>
        <taxon>Ecdysozoa</taxon>
        <taxon>Arthropoda</taxon>
        <taxon>Hexapoda</taxon>
        <taxon>Insecta</taxon>
        <taxon>Pterygota</taxon>
        <taxon>Neoptera</taxon>
        <taxon>Endopterygota</taxon>
        <taxon>Diptera</taxon>
        <taxon>Brachycera</taxon>
        <taxon>Muscomorpha</taxon>
        <taxon>Tephritoidea</taxon>
        <taxon>Tephritidae</taxon>
        <taxon>Ceratitis</taxon>
        <taxon>Ceratitis</taxon>
    </lineage>
</organism>
<keyword evidence="5 10" id="KW-0863">Zinc-finger</keyword>
<dbReference type="Gene3D" id="2.10.110.30">
    <property type="match status" value="1"/>
</dbReference>
<dbReference type="GO" id="GO:0008270">
    <property type="term" value="F:zinc ion binding"/>
    <property type="evidence" value="ECO:0007669"/>
    <property type="project" value="UniProtKB-UniRule"/>
</dbReference>
<comment type="pathway">
    <text evidence="2 10">Protein modification; protein ubiquitination.</text>
</comment>
<dbReference type="Pfam" id="PF22960">
    <property type="entry name" value="WHD_UBR1"/>
    <property type="match status" value="1"/>
</dbReference>
<feature type="region of interest" description="Disordered" evidence="11">
    <location>
        <begin position="1535"/>
        <end position="1562"/>
    </location>
</feature>
<comment type="function">
    <text evidence="10">Ubiquitin ligase protein which is a component of the N-end rule pathway. Recognizes and binds to proteins bearing specific N-terminal residues that are destabilizing according to the N-end rule, leading to their ubiquitination and subsequent degradation.</text>
</comment>
<feature type="region of interest" description="Disordered" evidence="11">
    <location>
        <begin position="1145"/>
        <end position="1170"/>
    </location>
</feature>
<evidence type="ECO:0000256" key="11">
    <source>
        <dbReference type="SAM" id="MobiDB-lite"/>
    </source>
</evidence>
<dbReference type="Pfam" id="PF00085">
    <property type="entry name" value="Thioredoxin"/>
    <property type="match status" value="1"/>
</dbReference>
<evidence type="ECO:0000256" key="3">
    <source>
        <dbReference type="ARBA" id="ARBA00022679"/>
    </source>
</evidence>
<dbReference type="PANTHER" id="PTHR21497:SF39">
    <property type="entry name" value="E3 UBIQUITIN-PROTEIN LIGASE UBR3"/>
    <property type="match status" value="1"/>
</dbReference>
<feature type="compositionally biased region" description="Gly residues" evidence="11">
    <location>
        <begin position="1197"/>
        <end position="1217"/>
    </location>
</feature>
<dbReference type="SMART" id="SM00396">
    <property type="entry name" value="ZnF_UBR1"/>
    <property type="match status" value="1"/>
</dbReference>
<dbReference type="EC" id="2.3.2.27" evidence="10"/>